<evidence type="ECO:0000313" key="3">
    <source>
        <dbReference type="Proteomes" id="UP001215598"/>
    </source>
</evidence>
<comment type="caution">
    <text evidence="2">The sequence shown here is derived from an EMBL/GenBank/DDBJ whole genome shotgun (WGS) entry which is preliminary data.</text>
</comment>
<protein>
    <submittedName>
        <fullName evidence="2">Uncharacterized protein</fullName>
    </submittedName>
</protein>
<reference evidence="2" key="1">
    <citation type="submission" date="2023-03" db="EMBL/GenBank/DDBJ databases">
        <title>Massive genome expansion in bonnet fungi (Mycena s.s.) driven by repeated elements and novel gene families across ecological guilds.</title>
        <authorList>
            <consortium name="Lawrence Berkeley National Laboratory"/>
            <person name="Harder C.B."/>
            <person name="Miyauchi S."/>
            <person name="Viragh M."/>
            <person name="Kuo A."/>
            <person name="Thoen E."/>
            <person name="Andreopoulos B."/>
            <person name="Lu D."/>
            <person name="Skrede I."/>
            <person name="Drula E."/>
            <person name="Henrissat B."/>
            <person name="Morin E."/>
            <person name="Kohler A."/>
            <person name="Barry K."/>
            <person name="LaButti K."/>
            <person name="Morin E."/>
            <person name="Salamov A."/>
            <person name="Lipzen A."/>
            <person name="Mereny Z."/>
            <person name="Hegedus B."/>
            <person name="Baldrian P."/>
            <person name="Stursova M."/>
            <person name="Weitz H."/>
            <person name="Taylor A."/>
            <person name="Grigoriev I.V."/>
            <person name="Nagy L.G."/>
            <person name="Martin F."/>
            <person name="Kauserud H."/>
        </authorList>
    </citation>
    <scope>NUCLEOTIDE SEQUENCE</scope>
    <source>
        <strain evidence="2">CBHHK182m</strain>
    </source>
</reference>
<dbReference type="AlphaFoldDB" id="A0AAD7HXZ2"/>
<evidence type="ECO:0000256" key="1">
    <source>
        <dbReference type="SAM" id="MobiDB-lite"/>
    </source>
</evidence>
<name>A0AAD7HXZ2_9AGAR</name>
<sequence>MELMFCAKCRELVKLSERINYLGQYEYSKHATSQEKDGKQHDCPYLGHLKHSKKHTMLKIGNIKYSDLSDRHSLARSLASDGGGEGDGDHGGRRGRDRDHRQRGGHRQRNGDYGQRSCVDNVTEDEMEEGEHNDKMHRISTSAISSALLESKKGACGLSFRSRSMFHTQGWLYPRVLILVAAVGVRERGRGWWTPMLREDNVHEFDSVEVWEAERGGSGADEAVGAPEATEEDARNMFLRIVLRVRSCGQEAQWRGQAVCIAVLVSKCSSVLSRRRSAGIFLRALDLLSGIVSRMLPDHEMHVLSAVKPLLGSQNRHPEVAVLAPRVGQFGVEIAIVVGAASTGDIDRGYQREGWSGSVCCAEAGAWRQEQSLLSHWSPIVIDGPNWPVYRAPPTCSVFNASSIMLAEALTTLQIVSKLTSILRSHSILPTSGAERWAEGGGPGA</sequence>
<feature type="region of interest" description="Disordered" evidence="1">
    <location>
        <begin position="76"/>
        <end position="118"/>
    </location>
</feature>
<dbReference type="EMBL" id="JARKIB010000161">
    <property type="protein sequence ID" value="KAJ7730190.1"/>
    <property type="molecule type" value="Genomic_DNA"/>
</dbReference>
<evidence type="ECO:0000313" key="2">
    <source>
        <dbReference type="EMBL" id="KAJ7730190.1"/>
    </source>
</evidence>
<keyword evidence="3" id="KW-1185">Reference proteome</keyword>
<proteinExistence type="predicted"/>
<feature type="compositionally biased region" description="Basic and acidic residues" evidence="1">
    <location>
        <begin position="87"/>
        <end position="102"/>
    </location>
</feature>
<gene>
    <name evidence="2" type="ORF">B0H16DRAFT_1697022</name>
</gene>
<organism evidence="2 3">
    <name type="scientific">Mycena metata</name>
    <dbReference type="NCBI Taxonomy" id="1033252"/>
    <lineage>
        <taxon>Eukaryota</taxon>
        <taxon>Fungi</taxon>
        <taxon>Dikarya</taxon>
        <taxon>Basidiomycota</taxon>
        <taxon>Agaricomycotina</taxon>
        <taxon>Agaricomycetes</taxon>
        <taxon>Agaricomycetidae</taxon>
        <taxon>Agaricales</taxon>
        <taxon>Marasmiineae</taxon>
        <taxon>Mycenaceae</taxon>
        <taxon>Mycena</taxon>
    </lineage>
</organism>
<dbReference type="Proteomes" id="UP001215598">
    <property type="component" value="Unassembled WGS sequence"/>
</dbReference>
<accession>A0AAD7HXZ2</accession>